<feature type="domain" description="Ubiquitin-like" evidence="3">
    <location>
        <begin position="241"/>
        <end position="309"/>
    </location>
</feature>
<feature type="domain" description="Ubiquitin-like" evidence="3">
    <location>
        <begin position="91"/>
        <end position="167"/>
    </location>
</feature>
<gene>
    <name evidence="4" type="ORF">OLEA9_A075211</name>
</gene>
<comment type="caution">
    <text evidence="4">The sequence shown here is derived from an EMBL/GenBank/DDBJ whole genome shotgun (WGS) entry which is preliminary data.</text>
</comment>
<feature type="domain" description="Ubiquitin-like" evidence="3">
    <location>
        <begin position="17"/>
        <end position="83"/>
    </location>
</feature>
<proteinExistence type="predicted"/>
<dbReference type="SMART" id="SM00213">
    <property type="entry name" value="UBQ"/>
    <property type="match status" value="5"/>
</dbReference>
<dbReference type="EMBL" id="CACTIH010003783">
    <property type="protein sequence ID" value="CAA2984940.1"/>
    <property type="molecule type" value="Genomic_DNA"/>
</dbReference>
<evidence type="ECO:0000313" key="5">
    <source>
        <dbReference type="Proteomes" id="UP000594638"/>
    </source>
</evidence>
<feature type="domain" description="Ubiquitin-like" evidence="3">
    <location>
        <begin position="326"/>
        <end position="382"/>
    </location>
</feature>
<accession>A0A8S0S0M0</accession>
<reference evidence="4 5" key="1">
    <citation type="submission" date="2019-12" db="EMBL/GenBank/DDBJ databases">
        <authorList>
            <person name="Alioto T."/>
            <person name="Alioto T."/>
            <person name="Gomez Garrido J."/>
        </authorList>
    </citation>
    <scope>NUCLEOTIDE SEQUENCE [LARGE SCALE GENOMIC DNA]</scope>
</reference>
<keyword evidence="2" id="KW-0832">Ubl conjugation</keyword>
<feature type="domain" description="Ubiquitin-like" evidence="3">
    <location>
        <begin position="168"/>
        <end position="237"/>
    </location>
</feature>
<dbReference type="GO" id="GO:0003729">
    <property type="term" value="F:mRNA binding"/>
    <property type="evidence" value="ECO:0007669"/>
    <property type="project" value="UniProtKB-ARBA"/>
</dbReference>
<evidence type="ECO:0000313" key="4">
    <source>
        <dbReference type="EMBL" id="CAA2984940.1"/>
    </source>
</evidence>
<dbReference type="InterPro" id="IPR019956">
    <property type="entry name" value="Ubiquitin_dom"/>
</dbReference>
<dbReference type="AlphaFoldDB" id="A0A8S0S0M0"/>
<evidence type="ECO:0000256" key="1">
    <source>
        <dbReference type="ARBA" id="ARBA00022499"/>
    </source>
</evidence>
<evidence type="ECO:0000256" key="2">
    <source>
        <dbReference type="ARBA" id="ARBA00022843"/>
    </source>
</evidence>
<organism evidence="4 5">
    <name type="scientific">Olea europaea subsp. europaea</name>
    <dbReference type="NCBI Taxonomy" id="158383"/>
    <lineage>
        <taxon>Eukaryota</taxon>
        <taxon>Viridiplantae</taxon>
        <taxon>Streptophyta</taxon>
        <taxon>Embryophyta</taxon>
        <taxon>Tracheophyta</taxon>
        <taxon>Spermatophyta</taxon>
        <taxon>Magnoliopsida</taxon>
        <taxon>eudicotyledons</taxon>
        <taxon>Gunneridae</taxon>
        <taxon>Pentapetalae</taxon>
        <taxon>asterids</taxon>
        <taxon>lamiids</taxon>
        <taxon>Lamiales</taxon>
        <taxon>Oleaceae</taxon>
        <taxon>Oleeae</taxon>
        <taxon>Olea</taxon>
    </lineage>
</organism>
<dbReference type="InterPro" id="IPR050158">
    <property type="entry name" value="Ubiquitin_ubiquitin-like"/>
</dbReference>
<keyword evidence="5" id="KW-1185">Reference proteome</keyword>
<dbReference type="PANTHER" id="PTHR10666">
    <property type="entry name" value="UBIQUITIN"/>
    <property type="match status" value="1"/>
</dbReference>
<evidence type="ECO:0000259" key="3">
    <source>
        <dbReference type="PROSITE" id="PS50053"/>
    </source>
</evidence>
<dbReference type="Pfam" id="PF00240">
    <property type="entry name" value="ubiquitin"/>
    <property type="match status" value="5"/>
</dbReference>
<dbReference type="OrthoDB" id="1894077at2759"/>
<dbReference type="Proteomes" id="UP000594638">
    <property type="component" value="Unassembled WGS sequence"/>
</dbReference>
<dbReference type="InterPro" id="IPR029071">
    <property type="entry name" value="Ubiquitin-like_domsf"/>
</dbReference>
<dbReference type="Gramene" id="OE9A075211T2">
    <property type="protein sequence ID" value="OE9A075211C2"/>
    <property type="gene ID" value="OE9A075211"/>
</dbReference>
<protein>
    <submittedName>
        <fullName evidence="4">Ubiquitin 4, isoform 1</fullName>
    </submittedName>
</protein>
<keyword evidence="1" id="KW-1017">Isopeptide bond</keyword>
<dbReference type="Gene3D" id="3.10.20.90">
    <property type="entry name" value="Phosphatidylinositol 3-kinase Catalytic Subunit, Chain A, domain 1"/>
    <property type="match status" value="5"/>
</dbReference>
<dbReference type="SUPFAM" id="SSF54236">
    <property type="entry name" value="Ubiquitin-like"/>
    <property type="match status" value="5"/>
</dbReference>
<dbReference type="PRINTS" id="PR00348">
    <property type="entry name" value="UBIQUITIN"/>
</dbReference>
<dbReference type="InterPro" id="IPR000626">
    <property type="entry name" value="Ubiquitin-like_dom"/>
</dbReference>
<sequence>MEASSFKRSSQREEEVINVCLEVNKKVCLNIKRSETIRNVKAMLCEKEGISECLQELFFKGDRLKDAQRLVDCGIDKNSTVQVFIHNSVPINLFIKMPTAKKTITVEVKPSDTIQNIKTQIREKEGVFSDRYTLISAGKPLDDNQTVECLNIPGGSTLHMLLNPKDKLLISVKMRTGEILKPEVKLLHTICDVKTILESMVGLSLNDMVLTYAGKQLVDSKTLSSLNIKEESVLEMLPLSYPIFIKSSCGKTITFDVHQQDIIKSLKSRIFQKIKVPTYFQLMFEGKRLEDDRDLGSYNIQSDCTLHLVFWPSTLIRRTKLSIAGTIQDSTTINDLKKKIQQTMDKPVRELIVNGKALESQLTIGDYGIKMNTVIDVALEVQ</sequence>
<dbReference type="CDD" id="cd17039">
    <property type="entry name" value="Ubl_ubiquitin_like"/>
    <property type="match status" value="4"/>
</dbReference>
<name>A0A8S0S0M0_OLEEU</name>
<dbReference type="PROSITE" id="PS50053">
    <property type="entry name" value="UBIQUITIN_2"/>
    <property type="match status" value="5"/>
</dbReference>